<keyword evidence="2" id="KW-1185">Reference proteome</keyword>
<evidence type="ECO:0000313" key="2">
    <source>
        <dbReference type="Proteomes" id="UP000814033"/>
    </source>
</evidence>
<name>A0ACB8QZV1_9AGAM</name>
<evidence type="ECO:0000313" key="1">
    <source>
        <dbReference type="EMBL" id="KAI0037333.1"/>
    </source>
</evidence>
<comment type="caution">
    <text evidence="1">The sequence shown here is derived from an EMBL/GenBank/DDBJ whole genome shotgun (WGS) entry which is preliminary data.</text>
</comment>
<accession>A0ACB8QZV1</accession>
<sequence>MTDLYVSPSADIGVGSTFNTTSKSFLRRNTTTPEAQAVTPAILNCLDSSLRRTVSATPSALSCCAVRVSPPGC</sequence>
<dbReference type="Proteomes" id="UP000814033">
    <property type="component" value="Unassembled WGS sequence"/>
</dbReference>
<reference evidence="1" key="2">
    <citation type="journal article" date="2022" name="New Phytol.">
        <title>Evolutionary transition to the ectomycorrhizal habit in the genomes of a hyperdiverse lineage of mushroom-forming fungi.</title>
        <authorList>
            <person name="Looney B."/>
            <person name="Miyauchi S."/>
            <person name="Morin E."/>
            <person name="Drula E."/>
            <person name="Courty P.E."/>
            <person name="Kohler A."/>
            <person name="Kuo A."/>
            <person name="LaButti K."/>
            <person name="Pangilinan J."/>
            <person name="Lipzen A."/>
            <person name="Riley R."/>
            <person name="Andreopoulos W."/>
            <person name="He G."/>
            <person name="Johnson J."/>
            <person name="Nolan M."/>
            <person name="Tritt A."/>
            <person name="Barry K.W."/>
            <person name="Grigoriev I.V."/>
            <person name="Nagy L.G."/>
            <person name="Hibbett D."/>
            <person name="Henrissat B."/>
            <person name="Matheny P.B."/>
            <person name="Labbe J."/>
            <person name="Martin F.M."/>
        </authorList>
    </citation>
    <scope>NUCLEOTIDE SEQUENCE</scope>
    <source>
        <strain evidence="1">FP105234-sp</strain>
    </source>
</reference>
<protein>
    <submittedName>
        <fullName evidence="1">Uncharacterized protein</fullName>
    </submittedName>
</protein>
<gene>
    <name evidence="1" type="ORF">FA95DRAFT_1614326</name>
</gene>
<proteinExistence type="predicted"/>
<organism evidence="1 2">
    <name type="scientific">Auriscalpium vulgare</name>
    <dbReference type="NCBI Taxonomy" id="40419"/>
    <lineage>
        <taxon>Eukaryota</taxon>
        <taxon>Fungi</taxon>
        <taxon>Dikarya</taxon>
        <taxon>Basidiomycota</taxon>
        <taxon>Agaricomycotina</taxon>
        <taxon>Agaricomycetes</taxon>
        <taxon>Russulales</taxon>
        <taxon>Auriscalpiaceae</taxon>
        <taxon>Auriscalpium</taxon>
    </lineage>
</organism>
<dbReference type="EMBL" id="MU277068">
    <property type="protein sequence ID" value="KAI0037333.1"/>
    <property type="molecule type" value="Genomic_DNA"/>
</dbReference>
<reference evidence="1" key="1">
    <citation type="submission" date="2021-02" db="EMBL/GenBank/DDBJ databases">
        <authorList>
            <consortium name="DOE Joint Genome Institute"/>
            <person name="Ahrendt S."/>
            <person name="Looney B.P."/>
            <person name="Miyauchi S."/>
            <person name="Morin E."/>
            <person name="Drula E."/>
            <person name="Courty P.E."/>
            <person name="Chicoki N."/>
            <person name="Fauchery L."/>
            <person name="Kohler A."/>
            <person name="Kuo A."/>
            <person name="Labutti K."/>
            <person name="Pangilinan J."/>
            <person name="Lipzen A."/>
            <person name="Riley R."/>
            <person name="Andreopoulos W."/>
            <person name="He G."/>
            <person name="Johnson J."/>
            <person name="Barry K.W."/>
            <person name="Grigoriev I.V."/>
            <person name="Nagy L."/>
            <person name="Hibbett D."/>
            <person name="Henrissat B."/>
            <person name="Matheny P.B."/>
            <person name="Labbe J."/>
            <person name="Martin F."/>
        </authorList>
    </citation>
    <scope>NUCLEOTIDE SEQUENCE</scope>
    <source>
        <strain evidence="1">FP105234-sp</strain>
    </source>
</reference>